<evidence type="ECO:0000256" key="7">
    <source>
        <dbReference type="ARBA" id="ARBA00023132"/>
    </source>
</evidence>
<dbReference type="GO" id="GO:0031369">
    <property type="term" value="F:translation initiation factor binding"/>
    <property type="evidence" value="ECO:0007669"/>
    <property type="project" value="TreeGrafter"/>
</dbReference>
<dbReference type="InterPro" id="IPR038506">
    <property type="entry name" value="GLE1-like_sf"/>
</dbReference>
<dbReference type="GO" id="GO:0044614">
    <property type="term" value="C:nuclear pore cytoplasmic filaments"/>
    <property type="evidence" value="ECO:0007669"/>
    <property type="project" value="TreeGrafter"/>
</dbReference>
<dbReference type="AlphaFoldDB" id="A0A9N9I5K5"/>
<protein>
    <recommendedName>
        <fullName evidence="9">mRNA export factor GLE1</fullName>
    </recommendedName>
    <alternativeName>
        <fullName evidence="10">Nucleoporin GLE1</fullName>
    </alternativeName>
</protein>
<keyword evidence="3" id="KW-0813">Transport</keyword>
<evidence type="ECO:0000256" key="5">
    <source>
        <dbReference type="ARBA" id="ARBA00022927"/>
    </source>
</evidence>
<organism evidence="12 13">
    <name type="scientific">Acaulospora morrowiae</name>
    <dbReference type="NCBI Taxonomy" id="94023"/>
    <lineage>
        <taxon>Eukaryota</taxon>
        <taxon>Fungi</taxon>
        <taxon>Fungi incertae sedis</taxon>
        <taxon>Mucoromycota</taxon>
        <taxon>Glomeromycotina</taxon>
        <taxon>Glomeromycetes</taxon>
        <taxon>Diversisporales</taxon>
        <taxon>Acaulosporaceae</taxon>
        <taxon>Acaulospora</taxon>
    </lineage>
</organism>
<keyword evidence="6" id="KW-0811">Translocation</keyword>
<feature type="region of interest" description="Disordered" evidence="11">
    <location>
        <begin position="176"/>
        <end position="205"/>
    </location>
</feature>
<comment type="similarity">
    <text evidence="2">Belongs to the GLE1 family.</text>
</comment>
<evidence type="ECO:0000256" key="2">
    <source>
        <dbReference type="ARBA" id="ARBA00011056"/>
    </source>
</evidence>
<dbReference type="PANTHER" id="PTHR12960">
    <property type="entry name" value="GLE-1-RELATED"/>
    <property type="match status" value="1"/>
</dbReference>
<sequence>MPKPVRQEDIDFVSCENDRYESEIVKRKNHQMLEALEQDAVEVQRIIYAAKFSALKKFEEAEQRLTKELQKWEQLYEKIMADYEKEKLERKLEFEAQQAQWKKEMQQMIKTQIEAEQERIRKVEEAKKQEQIDAMNKKKALEIEKQAKEKEAKEKEARMLAEAKKVLEAAQAAAEAKKKTQEATQPATGTKGSKSLGSEEALKEEERHRNMLKNIHEKLSKVPQLKTATVESRKKIKLKLNILTNSRAEILKIADEISNVLNLSKSSNINIYYFLLNFLAKELIDHAEVDILSNESSAFSFAHVSVLIAAWHTEFWNFLMARFVKKCPYVLPRYFDIREMGKMSVADFKKHIGYKDGEKEDIYIKRMCSILALYCAIMQTQSIHPNFKNPYSIDHAWTYLARLMNLRPQKITPFLLCTCIQITGAELIRVYREDALKLFSVVCKAYVLQPPPEVRTLLTTSPSAMSRLKTMLENASQKGGRFPYPDGRDPL</sequence>
<dbReference type="GO" id="GO:0000822">
    <property type="term" value="F:inositol hexakisphosphate binding"/>
    <property type="evidence" value="ECO:0007669"/>
    <property type="project" value="TreeGrafter"/>
</dbReference>
<dbReference type="EMBL" id="CAJVPV010022463">
    <property type="protein sequence ID" value="CAG8720969.1"/>
    <property type="molecule type" value="Genomic_DNA"/>
</dbReference>
<proteinExistence type="inferred from homology"/>
<evidence type="ECO:0000256" key="11">
    <source>
        <dbReference type="SAM" id="MobiDB-lite"/>
    </source>
</evidence>
<dbReference type="Proteomes" id="UP000789342">
    <property type="component" value="Unassembled WGS sequence"/>
</dbReference>
<evidence type="ECO:0000256" key="3">
    <source>
        <dbReference type="ARBA" id="ARBA00022448"/>
    </source>
</evidence>
<reference evidence="12" key="1">
    <citation type="submission" date="2021-06" db="EMBL/GenBank/DDBJ databases">
        <authorList>
            <person name="Kallberg Y."/>
            <person name="Tangrot J."/>
            <person name="Rosling A."/>
        </authorList>
    </citation>
    <scope>NUCLEOTIDE SEQUENCE</scope>
    <source>
        <strain evidence="12">CL551</strain>
    </source>
</reference>
<dbReference type="OrthoDB" id="420884at2759"/>
<gene>
    <name evidence="12" type="ORF">AMORRO_LOCUS13335</name>
</gene>
<evidence type="ECO:0000313" key="12">
    <source>
        <dbReference type="EMBL" id="CAG8720969.1"/>
    </source>
</evidence>
<keyword evidence="4" id="KW-0509">mRNA transport</keyword>
<feature type="compositionally biased region" description="Polar residues" evidence="11">
    <location>
        <begin position="185"/>
        <end position="196"/>
    </location>
</feature>
<dbReference type="Pfam" id="PF07817">
    <property type="entry name" value="GLE1"/>
    <property type="match status" value="1"/>
</dbReference>
<accession>A0A9N9I5K5</accession>
<dbReference type="GO" id="GO:0005737">
    <property type="term" value="C:cytoplasm"/>
    <property type="evidence" value="ECO:0007669"/>
    <property type="project" value="TreeGrafter"/>
</dbReference>
<dbReference type="InterPro" id="IPR012476">
    <property type="entry name" value="GLE1"/>
</dbReference>
<dbReference type="GO" id="GO:0015031">
    <property type="term" value="P:protein transport"/>
    <property type="evidence" value="ECO:0007669"/>
    <property type="project" value="UniProtKB-KW"/>
</dbReference>
<evidence type="ECO:0000256" key="10">
    <source>
        <dbReference type="ARBA" id="ARBA00029983"/>
    </source>
</evidence>
<dbReference type="PANTHER" id="PTHR12960:SF0">
    <property type="entry name" value="MRNA EXPORT FACTOR GLE1"/>
    <property type="match status" value="1"/>
</dbReference>
<dbReference type="GO" id="GO:0016973">
    <property type="term" value="P:poly(A)+ mRNA export from nucleus"/>
    <property type="evidence" value="ECO:0007669"/>
    <property type="project" value="InterPro"/>
</dbReference>
<evidence type="ECO:0000256" key="8">
    <source>
        <dbReference type="ARBA" id="ARBA00023242"/>
    </source>
</evidence>
<name>A0A9N9I5K5_9GLOM</name>
<evidence type="ECO:0000256" key="9">
    <source>
        <dbReference type="ARBA" id="ARBA00026227"/>
    </source>
</evidence>
<evidence type="ECO:0000256" key="4">
    <source>
        <dbReference type="ARBA" id="ARBA00022816"/>
    </source>
</evidence>
<evidence type="ECO:0000313" key="13">
    <source>
        <dbReference type="Proteomes" id="UP000789342"/>
    </source>
</evidence>
<comment type="caution">
    <text evidence="12">The sequence shown here is derived from an EMBL/GenBank/DDBJ whole genome shotgun (WGS) entry which is preliminary data.</text>
</comment>
<comment type="subcellular location">
    <subcellularLocation>
        <location evidence="1">Nucleus</location>
        <location evidence="1">Nuclear pore complex</location>
    </subcellularLocation>
</comment>
<evidence type="ECO:0000256" key="1">
    <source>
        <dbReference type="ARBA" id="ARBA00004567"/>
    </source>
</evidence>
<evidence type="ECO:0000256" key="6">
    <source>
        <dbReference type="ARBA" id="ARBA00023010"/>
    </source>
</evidence>
<keyword evidence="5" id="KW-0653">Protein transport</keyword>
<keyword evidence="7" id="KW-0906">Nuclear pore complex</keyword>
<dbReference type="Gene3D" id="1.25.40.510">
    <property type="entry name" value="GLE1-like"/>
    <property type="match status" value="1"/>
</dbReference>
<dbReference type="GO" id="GO:0005543">
    <property type="term" value="F:phospholipid binding"/>
    <property type="evidence" value="ECO:0007669"/>
    <property type="project" value="TreeGrafter"/>
</dbReference>
<keyword evidence="13" id="KW-1185">Reference proteome</keyword>
<keyword evidence="8" id="KW-0539">Nucleus</keyword>